<dbReference type="InterPro" id="IPR017689">
    <property type="entry name" value="BamD"/>
</dbReference>
<comment type="subcellular location">
    <subcellularLocation>
        <location evidence="6">Cell outer membrane</location>
    </subcellularLocation>
</comment>
<reference evidence="8 9" key="1">
    <citation type="journal article" date="2016" name="Front. Microbiol.">
        <title>Genomic Insight into the Host-Endosymbiont Relationship of Endozoicomonas montiporae CL-33(T) with its Coral Host.</title>
        <authorList>
            <person name="Ding J.-Y."/>
            <person name="Shiu J.-H."/>
            <person name="Chen W.-M."/>
            <person name="Chiang Y.-R."/>
            <person name="Tang S.-L."/>
        </authorList>
    </citation>
    <scope>NUCLEOTIDE SEQUENCE [LARGE SCALE GENOMIC DNA]</scope>
    <source>
        <strain evidence="8 9">CL-33</strain>
    </source>
</reference>
<dbReference type="AlphaFoldDB" id="A0A142BEI3"/>
<evidence type="ECO:0000256" key="4">
    <source>
        <dbReference type="ARBA" id="ARBA00023237"/>
    </source>
</evidence>
<dbReference type="SUPFAM" id="SSF48452">
    <property type="entry name" value="TPR-like"/>
    <property type="match status" value="1"/>
</dbReference>
<dbReference type="Gene3D" id="1.25.40.10">
    <property type="entry name" value="Tetratricopeptide repeat domain"/>
    <property type="match status" value="1"/>
</dbReference>
<proteinExistence type="inferred from homology"/>
<dbReference type="FunFam" id="1.25.40.10:FF:000419">
    <property type="entry name" value="Outer membrane protein assembly factor BamD"/>
    <property type="match status" value="1"/>
</dbReference>
<dbReference type="KEGG" id="emp:EZMO1_3153"/>
<comment type="subunit">
    <text evidence="6">Part of the Bam complex.</text>
</comment>
<keyword evidence="2 6" id="KW-0472">Membrane</keyword>
<dbReference type="CDD" id="cd15830">
    <property type="entry name" value="BamD"/>
    <property type="match status" value="1"/>
</dbReference>
<evidence type="ECO:0000256" key="6">
    <source>
        <dbReference type="HAMAP-Rule" id="MF_00922"/>
    </source>
</evidence>
<organism evidence="8 9">
    <name type="scientific">Endozoicomonas montiporae CL-33</name>
    <dbReference type="NCBI Taxonomy" id="570277"/>
    <lineage>
        <taxon>Bacteria</taxon>
        <taxon>Pseudomonadati</taxon>
        <taxon>Pseudomonadota</taxon>
        <taxon>Gammaproteobacteria</taxon>
        <taxon>Oceanospirillales</taxon>
        <taxon>Endozoicomonadaceae</taxon>
        <taxon>Endozoicomonas</taxon>
    </lineage>
</organism>
<name>A0A142BEI3_9GAMM</name>
<dbReference type="Proteomes" id="UP000071065">
    <property type="component" value="Chromosome"/>
</dbReference>
<dbReference type="HAMAP" id="MF_00922">
    <property type="entry name" value="OM_assembly_BamD"/>
    <property type="match status" value="1"/>
</dbReference>
<evidence type="ECO:0000313" key="9">
    <source>
        <dbReference type="Proteomes" id="UP000071065"/>
    </source>
</evidence>
<dbReference type="PATRIC" id="fig|570277.3.peg.3388"/>
<evidence type="ECO:0000313" key="8">
    <source>
        <dbReference type="EMBL" id="AMO57159.1"/>
    </source>
</evidence>
<dbReference type="PANTHER" id="PTHR37423">
    <property type="entry name" value="SOLUBLE LYTIC MUREIN TRANSGLYCOSYLASE-RELATED"/>
    <property type="match status" value="1"/>
</dbReference>
<dbReference type="GO" id="GO:0043165">
    <property type="term" value="P:Gram-negative-bacterium-type cell outer membrane assembly"/>
    <property type="evidence" value="ECO:0007669"/>
    <property type="project" value="UniProtKB-UniRule"/>
</dbReference>
<evidence type="ECO:0000256" key="3">
    <source>
        <dbReference type="ARBA" id="ARBA00023139"/>
    </source>
</evidence>
<evidence type="ECO:0000256" key="2">
    <source>
        <dbReference type="ARBA" id="ARBA00023136"/>
    </source>
</evidence>
<dbReference type="PANTHER" id="PTHR37423:SF1">
    <property type="entry name" value="OUTER MEMBRANE PROTEIN ASSEMBLY FACTOR BAMD"/>
    <property type="match status" value="1"/>
</dbReference>
<accession>A0A142BEI3</accession>
<keyword evidence="3" id="KW-0564">Palmitate</keyword>
<dbReference type="GO" id="GO:1990063">
    <property type="term" value="C:Bam protein complex"/>
    <property type="evidence" value="ECO:0007669"/>
    <property type="project" value="TreeGrafter"/>
</dbReference>
<protein>
    <recommendedName>
        <fullName evidence="6">Outer membrane protein assembly factor BamD</fullName>
    </recommendedName>
</protein>
<gene>
    <name evidence="6 8" type="primary">bamD</name>
    <name evidence="8" type="ORF">EZMO1_3153</name>
</gene>
<dbReference type="InterPro" id="IPR039565">
    <property type="entry name" value="BamD-like"/>
</dbReference>
<dbReference type="EMBL" id="CP013251">
    <property type="protein sequence ID" value="AMO57159.1"/>
    <property type="molecule type" value="Genomic_DNA"/>
</dbReference>
<keyword evidence="5" id="KW-0449">Lipoprotein</keyword>
<dbReference type="InterPro" id="IPR011990">
    <property type="entry name" value="TPR-like_helical_dom_sf"/>
</dbReference>
<keyword evidence="1 6" id="KW-0732">Signal</keyword>
<comment type="function">
    <text evidence="6">Part of the outer membrane protein assembly complex, which is involved in assembly and insertion of beta-barrel proteins into the outer membrane.</text>
</comment>
<feature type="domain" description="Outer membrane lipoprotein BamD-like" evidence="7">
    <location>
        <begin position="62"/>
        <end position="265"/>
    </location>
</feature>
<comment type="similarity">
    <text evidence="6">Belongs to the BamD family.</text>
</comment>
<dbReference type="GO" id="GO:0051205">
    <property type="term" value="P:protein insertion into membrane"/>
    <property type="evidence" value="ECO:0007669"/>
    <property type="project" value="UniProtKB-UniRule"/>
</dbReference>
<evidence type="ECO:0000259" key="7">
    <source>
        <dbReference type="Pfam" id="PF13525"/>
    </source>
</evidence>
<keyword evidence="4 6" id="KW-0998">Cell outer membrane</keyword>
<dbReference type="NCBIfam" id="TIGR03302">
    <property type="entry name" value="OM_YfiO"/>
    <property type="match status" value="1"/>
</dbReference>
<sequence length="335" mass="37907">MQIRVNRRRSLSVKMHAGVRKPIKVMRIFKFNITRILSALFISAALVGCASSPDEEVPETLSEAEMYKMATQSIDSGRYEEAIKTLRTLESRYPFGSFAEQSQLDIIYAYFMNYEPEAVRAAADRFIRLHPNHPNADYALYMKGLASNTSAMGLLERYLPLDYTKRDPGQARQSFGEFSELLNRYPDSRYAPDARQRMVALRNRLAAYEIHAANYYMKRKAYVAATNRGRYVIENLQKTPAVPEALAIMVEGYQRMGLIEPANEALEVLRLNYPESDALNEKGEFIGYQSFGDVNPSLLYTLTFGLLGDSGVDQQLENIPALSEEPAPKPPAQDD</sequence>
<dbReference type="Pfam" id="PF13525">
    <property type="entry name" value="YfiO"/>
    <property type="match status" value="1"/>
</dbReference>
<dbReference type="STRING" id="570277.EZMO1_3153"/>
<evidence type="ECO:0000256" key="1">
    <source>
        <dbReference type="ARBA" id="ARBA00022729"/>
    </source>
</evidence>
<evidence type="ECO:0000256" key="5">
    <source>
        <dbReference type="ARBA" id="ARBA00023288"/>
    </source>
</evidence>